<evidence type="ECO:0000313" key="2">
    <source>
        <dbReference type="EMBL" id="VDN58774.1"/>
    </source>
</evidence>
<dbReference type="EMBL" id="UYYG01001172">
    <property type="protein sequence ID" value="VDN58774.1"/>
    <property type="molecule type" value="Genomic_DNA"/>
</dbReference>
<dbReference type="Proteomes" id="UP000038040">
    <property type="component" value="Unplaced"/>
</dbReference>
<evidence type="ECO:0000313" key="5">
    <source>
        <dbReference type="WBParaSite" id="DME_0000494801-mRNA-1"/>
    </source>
</evidence>
<dbReference type="WBParaSite" id="DME_0000494801-mRNA-1">
    <property type="protein sequence ID" value="DME_0000494801-mRNA-1"/>
    <property type="gene ID" value="DME_0000494801"/>
</dbReference>
<keyword evidence="4" id="KW-1185">Reference proteome</keyword>
<dbReference type="Proteomes" id="UP000274756">
    <property type="component" value="Unassembled WGS sequence"/>
</dbReference>
<sequence>MREGCTLNEIVHDIGCSLNGRFCGQNTMLVLIDQSEHRHCIVQCKCAEGYEEENGQCIEQYEKTRQHGRRTRNICLEKSCEVGMTIRDEGCHLTGEKCGKNMIFFVVNSTVHNITYLIYCTQRCSCINSDFSERNSGCEKEGTTGDLSSTTSLYAITNGMHDFKMYIGNEYHLGEEISDLGCRLRNHECGINKKFIAVEEFSTEHDPNIKGCIERCSCILAEPGDCMQNL</sequence>
<reference evidence="5" key="1">
    <citation type="submission" date="2017-02" db="UniProtKB">
        <authorList>
            <consortium name="WormBaseParasite"/>
        </authorList>
    </citation>
    <scope>IDENTIFICATION</scope>
</reference>
<protein>
    <submittedName>
        <fullName evidence="5">EB domain-containing protein</fullName>
    </submittedName>
</protein>
<organism evidence="3 5">
    <name type="scientific">Dracunculus medinensis</name>
    <name type="common">Guinea worm</name>
    <dbReference type="NCBI Taxonomy" id="318479"/>
    <lineage>
        <taxon>Eukaryota</taxon>
        <taxon>Metazoa</taxon>
        <taxon>Ecdysozoa</taxon>
        <taxon>Nematoda</taxon>
        <taxon>Chromadorea</taxon>
        <taxon>Rhabditida</taxon>
        <taxon>Spirurina</taxon>
        <taxon>Dracunculoidea</taxon>
        <taxon>Dracunculidae</taxon>
        <taxon>Dracunculus</taxon>
    </lineage>
</organism>
<evidence type="ECO:0000259" key="1">
    <source>
        <dbReference type="Pfam" id="PF22897"/>
    </source>
</evidence>
<reference evidence="2 4" key="2">
    <citation type="submission" date="2018-11" db="EMBL/GenBank/DDBJ databases">
        <authorList>
            <consortium name="Pathogen Informatics"/>
        </authorList>
    </citation>
    <scope>NUCLEOTIDE SEQUENCE [LARGE SCALE GENOMIC DNA]</scope>
</reference>
<proteinExistence type="predicted"/>
<accession>A0A0N4UCF5</accession>
<evidence type="ECO:0000313" key="4">
    <source>
        <dbReference type="Proteomes" id="UP000274756"/>
    </source>
</evidence>
<dbReference type="Pfam" id="PF22897">
    <property type="entry name" value="TIL_2"/>
    <property type="match status" value="2"/>
</dbReference>
<name>A0A0N4UCF5_DRAME</name>
<feature type="domain" description="TIL-like" evidence="1">
    <location>
        <begin position="20"/>
        <end position="59"/>
    </location>
</feature>
<dbReference type="InterPro" id="IPR054450">
    <property type="entry name" value="TIL-like_dom"/>
</dbReference>
<dbReference type="AlphaFoldDB" id="A0A0N4UCF5"/>
<gene>
    <name evidence="2" type="ORF">DME_LOCUS8747</name>
</gene>
<feature type="domain" description="TIL-like" evidence="1">
    <location>
        <begin position="94"/>
        <end position="137"/>
    </location>
</feature>
<evidence type="ECO:0000313" key="3">
    <source>
        <dbReference type="Proteomes" id="UP000038040"/>
    </source>
</evidence>